<dbReference type="Gene3D" id="1.10.3720.10">
    <property type="entry name" value="MetI-like"/>
    <property type="match status" value="1"/>
</dbReference>
<name>A0A4S4BHI2_9BACL</name>
<dbReference type="SUPFAM" id="SSF161098">
    <property type="entry name" value="MetI-like"/>
    <property type="match status" value="1"/>
</dbReference>
<feature type="transmembrane region" description="Helical" evidence="7">
    <location>
        <begin position="247"/>
        <end position="266"/>
    </location>
</feature>
<dbReference type="InterPro" id="IPR051393">
    <property type="entry name" value="ABC_transporter_permease"/>
</dbReference>
<dbReference type="InterPro" id="IPR035906">
    <property type="entry name" value="MetI-like_sf"/>
</dbReference>
<dbReference type="GO" id="GO:0055085">
    <property type="term" value="P:transmembrane transport"/>
    <property type="evidence" value="ECO:0007669"/>
    <property type="project" value="InterPro"/>
</dbReference>
<feature type="region of interest" description="Disordered" evidence="8">
    <location>
        <begin position="1"/>
        <end position="31"/>
    </location>
</feature>
<keyword evidence="3" id="KW-1003">Cell membrane</keyword>
<evidence type="ECO:0000256" key="8">
    <source>
        <dbReference type="SAM" id="MobiDB-lite"/>
    </source>
</evidence>
<comment type="caution">
    <text evidence="10">The sequence shown here is derived from an EMBL/GenBank/DDBJ whole genome shotgun (WGS) entry which is preliminary data.</text>
</comment>
<dbReference type="PANTHER" id="PTHR30193:SF41">
    <property type="entry name" value="DIACETYLCHITOBIOSE UPTAKE SYSTEM PERMEASE PROTEIN NGCF"/>
    <property type="match status" value="1"/>
</dbReference>
<evidence type="ECO:0000313" key="11">
    <source>
        <dbReference type="Proteomes" id="UP000310636"/>
    </source>
</evidence>
<keyword evidence="2 7" id="KW-0813">Transport</keyword>
<feature type="transmembrane region" description="Helical" evidence="7">
    <location>
        <begin position="302"/>
        <end position="322"/>
    </location>
</feature>
<protein>
    <submittedName>
        <fullName evidence="10">Sugar ABC transporter permease</fullName>
    </submittedName>
</protein>
<dbReference type="Proteomes" id="UP000310636">
    <property type="component" value="Unassembled WGS sequence"/>
</dbReference>
<proteinExistence type="inferred from homology"/>
<dbReference type="AlphaFoldDB" id="A0A4S4BHI2"/>
<keyword evidence="5 7" id="KW-1133">Transmembrane helix</keyword>
<dbReference type="OrthoDB" id="9788108at2"/>
<dbReference type="RefSeq" id="WP_136373146.1">
    <property type="nucleotide sequence ID" value="NZ_SSOB01000050.1"/>
</dbReference>
<feature type="transmembrane region" description="Helical" evidence="7">
    <location>
        <begin position="192"/>
        <end position="215"/>
    </location>
</feature>
<evidence type="ECO:0000256" key="2">
    <source>
        <dbReference type="ARBA" id="ARBA00022448"/>
    </source>
</evidence>
<feature type="transmembrane region" description="Helical" evidence="7">
    <location>
        <begin position="47"/>
        <end position="68"/>
    </location>
</feature>
<feature type="transmembrane region" description="Helical" evidence="7">
    <location>
        <begin position="110"/>
        <end position="131"/>
    </location>
</feature>
<feature type="domain" description="ABC transmembrane type-1" evidence="9">
    <location>
        <begin position="106"/>
        <end position="319"/>
    </location>
</feature>
<gene>
    <name evidence="10" type="ORF">E6C55_28040</name>
</gene>
<reference evidence="10 11" key="1">
    <citation type="submission" date="2019-04" db="EMBL/GenBank/DDBJ databases">
        <title>Cohnella sp. nov. isolated from preserved vegetables.</title>
        <authorList>
            <person name="Lin S.-Y."/>
            <person name="Hung M.-H."/>
            <person name="Young C.-C."/>
        </authorList>
    </citation>
    <scope>NUCLEOTIDE SEQUENCE [LARGE SCALE GENOMIC DNA]</scope>
    <source>
        <strain evidence="10 11">CC-MHH1044</strain>
    </source>
</reference>
<evidence type="ECO:0000313" key="10">
    <source>
        <dbReference type="EMBL" id="THF73745.1"/>
    </source>
</evidence>
<accession>A0A4S4BHI2</accession>
<evidence type="ECO:0000256" key="3">
    <source>
        <dbReference type="ARBA" id="ARBA00022475"/>
    </source>
</evidence>
<dbReference type="EMBL" id="SSOB01000050">
    <property type="protein sequence ID" value="THF73745.1"/>
    <property type="molecule type" value="Genomic_DNA"/>
</dbReference>
<feature type="transmembrane region" description="Helical" evidence="7">
    <location>
        <begin position="143"/>
        <end position="164"/>
    </location>
</feature>
<comment type="similarity">
    <text evidence="7">Belongs to the binding-protein-dependent transport system permease family.</text>
</comment>
<sequence>MNVIPDTSVRKPTPNPNPIPNPASAPSLQPAPKPAASRILRYLAKEWSSWLLVVPTIIVFLIFAWQPLVSGIYLSFFRTEGYSAVEFIGFGNYVDVIQNSVFLQTLKNSFVYVFWSLVIGFVFPIAVAIAINELRRGKSFFRFAVYFPNMVPAIAASMVWLLLFQPGENGVLNMLLSYIGIGPQGWLQDSRLTIPLIVATMTLRGFGGTVLLYMASLQGINQELYEAASIDGAGVWRKLFRITLPQISNIVSLMLILQISGVFQVFGEPLVMTEGGPNNASMSLMLQSYFYAFRYFEAGHSMALGVITFLILMVLTVIYFWLDKKFDKEA</sequence>
<feature type="compositionally biased region" description="Pro residues" evidence="8">
    <location>
        <begin position="13"/>
        <end position="31"/>
    </location>
</feature>
<dbReference type="InterPro" id="IPR000515">
    <property type="entry name" value="MetI-like"/>
</dbReference>
<dbReference type="GO" id="GO:0005886">
    <property type="term" value="C:plasma membrane"/>
    <property type="evidence" value="ECO:0007669"/>
    <property type="project" value="UniProtKB-SubCell"/>
</dbReference>
<dbReference type="PROSITE" id="PS50928">
    <property type="entry name" value="ABC_TM1"/>
    <property type="match status" value="1"/>
</dbReference>
<evidence type="ECO:0000259" key="9">
    <source>
        <dbReference type="PROSITE" id="PS50928"/>
    </source>
</evidence>
<dbReference type="PANTHER" id="PTHR30193">
    <property type="entry name" value="ABC TRANSPORTER PERMEASE PROTEIN"/>
    <property type="match status" value="1"/>
</dbReference>
<keyword evidence="11" id="KW-1185">Reference proteome</keyword>
<evidence type="ECO:0000256" key="6">
    <source>
        <dbReference type="ARBA" id="ARBA00023136"/>
    </source>
</evidence>
<evidence type="ECO:0000256" key="1">
    <source>
        <dbReference type="ARBA" id="ARBA00004651"/>
    </source>
</evidence>
<comment type="subcellular location">
    <subcellularLocation>
        <location evidence="1 7">Cell membrane</location>
        <topology evidence="1 7">Multi-pass membrane protein</topology>
    </subcellularLocation>
</comment>
<evidence type="ECO:0000256" key="5">
    <source>
        <dbReference type="ARBA" id="ARBA00022989"/>
    </source>
</evidence>
<dbReference type="Pfam" id="PF00528">
    <property type="entry name" value="BPD_transp_1"/>
    <property type="match status" value="1"/>
</dbReference>
<dbReference type="CDD" id="cd06261">
    <property type="entry name" value="TM_PBP2"/>
    <property type="match status" value="1"/>
</dbReference>
<keyword evidence="4 7" id="KW-0812">Transmembrane</keyword>
<organism evidence="10 11">
    <name type="scientific">Cohnella fermenti</name>
    <dbReference type="NCBI Taxonomy" id="2565925"/>
    <lineage>
        <taxon>Bacteria</taxon>
        <taxon>Bacillati</taxon>
        <taxon>Bacillota</taxon>
        <taxon>Bacilli</taxon>
        <taxon>Bacillales</taxon>
        <taxon>Paenibacillaceae</taxon>
        <taxon>Cohnella</taxon>
    </lineage>
</organism>
<evidence type="ECO:0000256" key="4">
    <source>
        <dbReference type="ARBA" id="ARBA00022692"/>
    </source>
</evidence>
<evidence type="ECO:0000256" key="7">
    <source>
        <dbReference type="RuleBase" id="RU363032"/>
    </source>
</evidence>
<keyword evidence="6 7" id="KW-0472">Membrane</keyword>